<dbReference type="InterPro" id="IPR000160">
    <property type="entry name" value="GGDEF_dom"/>
</dbReference>
<dbReference type="SMART" id="SM00052">
    <property type="entry name" value="EAL"/>
    <property type="match status" value="1"/>
</dbReference>
<dbReference type="Gene3D" id="3.20.20.450">
    <property type="entry name" value="EAL domain"/>
    <property type="match status" value="1"/>
</dbReference>
<proteinExistence type="predicted"/>
<dbReference type="PROSITE" id="PS50113">
    <property type="entry name" value="PAC"/>
    <property type="match status" value="1"/>
</dbReference>
<feature type="domain" description="EAL" evidence="2">
    <location>
        <begin position="643"/>
        <end position="887"/>
    </location>
</feature>
<dbReference type="Pfam" id="PF08448">
    <property type="entry name" value="PAS_4"/>
    <property type="match status" value="1"/>
</dbReference>
<dbReference type="SMART" id="SM00267">
    <property type="entry name" value="GGDEF"/>
    <property type="match status" value="1"/>
</dbReference>
<dbReference type="Gene3D" id="3.30.450.20">
    <property type="entry name" value="PAS domain"/>
    <property type="match status" value="2"/>
</dbReference>
<dbReference type="Pfam" id="PF00990">
    <property type="entry name" value="GGDEF"/>
    <property type="match status" value="1"/>
</dbReference>
<dbReference type="NCBIfam" id="TIGR00254">
    <property type="entry name" value="GGDEF"/>
    <property type="match status" value="1"/>
</dbReference>
<dbReference type="SUPFAM" id="SSF55073">
    <property type="entry name" value="Nucleotide cyclase"/>
    <property type="match status" value="1"/>
</dbReference>
<dbReference type="InterPro" id="IPR043128">
    <property type="entry name" value="Rev_trsase/Diguanyl_cyclase"/>
</dbReference>
<name>A0A4R7I2T9_9ACTN</name>
<evidence type="ECO:0000259" key="1">
    <source>
        <dbReference type="PROSITE" id="PS50113"/>
    </source>
</evidence>
<gene>
    <name evidence="4" type="ORF">BDK89_2462</name>
</gene>
<organism evidence="4 5">
    <name type="scientific">Ilumatobacter fluminis</name>
    <dbReference type="NCBI Taxonomy" id="467091"/>
    <lineage>
        <taxon>Bacteria</taxon>
        <taxon>Bacillati</taxon>
        <taxon>Actinomycetota</taxon>
        <taxon>Acidimicrobiia</taxon>
        <taxon>Acidimicrobiales</taxon>
        <taxon>Ilumatobacteraceae</taxon>
        <taxon>Ilumatobacter</taxon>
    </lineage>
</organism>
<dbReference type="SUPFAM" id="SSF141868">
    <property type="entry name" value="EAL domain-like"/>
    <property type="match status" value="1"/>
</dbReference>
<reference evidence="4 5" key="1">
    <citation type="submission" date="2019-03" db="EMBL/GenBank/DDBJ databases">
        <title>Sequencing the genomes of 1000 actinobacteria strains.</title>
        <authorList>
            <person name="Klenk H.-P."/>
        </authorList>
    </citation>
    <scope>NUCLEOTIDE SEQUENCE [LARGE SCALE GENOMIC DNA]</scope>
    <source>
        <strain evidence="4 5">DSM 18936</strain>
    </source>
</reference>
<dbReference type="OrthoDB" id="23692at2"/>
<feature type="domain" description="GGDEF" evidence="3">
    <location>
        <begin position="501"/>
        <end position="634"/>
    </location>
</feature>
<evidence type="ECO:0000259" key="3">
    <source>
        <dbReference type="PROSITE" id="PS50887"/>
    </source>
</evidence>
<dbReference type="PROSITE" id="PS50887">
    <property type="entry name" value="GGDEF"/>
    <property type="match status" value="1"/>
</dbReference>
<keyword evidence="5" id="KW-1185">Reference proteome</keyword>
<comment type="caution">
    <text evidence="4">The sequence shown here is derived from an EMBL/GenBank/DDBJ whole genome shotgun (WGS) entry which is preliminary data.</text>
</comment>
<dbReference type="InterPro" id="IPR035965">
    <property type="entry name" value="PAS-like_dom_sf"/>
</dbReference>
<dbReference type="PANTHER" id="PTHR44757">
    <property type="entry name" value="DIGUANYLATE CYCLASE DGCP"/>
    <property type="match status" value="1"/>
</dbReference>
<accession>A0A4R7I2T9</accession>
<evidence type="ECO:0000313" key="4">
    <source>
        <dbReference type="EMBL" id="TDT16863.1"/>
    </source>
</evidence>
<dbReference type="Gene3D" id="3.30.70.270">
    <property type="match status" value="1"/>
</dbReference>
<dbReference type="SUPFAM" id="SSF55785">
    <property type="entry name" value="PYP-like sensor domain (PAS domain)"/>
    <property type="match status" value="1"/>
</dbReference>
<dbReference type="Pfam" id="PF00563">
    <property type="entry name" value="EAL"/>
    <property type="match status" value="1"/>
</dbReference>
<feature type="domain" description="PAC" evidence="1">
    <location>
        <begin position="417"/>
        <end position="469"/>
    </location>
</feature>
<dbReference type="RefSeq" id="WP_133869198.1">
    <property type="nucleotide sequence ID" value="NZ_SOAU01000001.1"/>
</dbReference>
<dbReference type="InterPro" id="IPR001633">
    <property type="entry name" value="EAL_dom"/>
</dbReference>
<dbReference type="EMBL" id="SOAU01000001">
    <property type="protein sequence ID" value="TDT16863.1"/>
    <property type="molecule type" value="Genomic_DNA"/>
</dbReference>
<evidence type="ECO:0000313" key="5">
    <source>
        <dbReference type="Proteomes" id="UP000294558"/>
    </source>
</evidence>
<dbReference type="CDD" id="cd01949">
    <property type="entry name" value="GGDEF"/>
    <property type="match status" value="1"/>
</dbReference>
<evidence type="ECO:0000259" key="2">
    <source>
        <dbReference type="PROSITE" id="PS50883"/>
    </source>
</evidence>
<dbReference type="InterPro" id="IPR013656">
    <property type="entry name" value="PAS_4"/>
</dbReference>
<protein>
    <submittedName>
        <fullName evidence="4">Diguanylate cyclase (GGDEF)-like protein</fullName>
    </submittedName>
</protein>
<dbReference type="PROSITE" id="PS50883">
    <property type="entry name" value="EAL"/>
    <property type="match status" value="1"/>
</dbReference>
<dbReference type="AlphaFoldDB" id="A0A4R7I2T9"/>
<dbReference type="Proteomes" id="UP000294558">
    <property type="component" value="Unassembled WGS sequence"/>
</dbReference>
<dbReference type="InterPro" id="IPR035919">
    <property type="entry name" value="EAL_sf"/>
</dbReference>
<dbReference type="PANTHER" id="PTHR44757:SF2">
    <property type="entry name" value="BIOFILM ARCHITECTURE MAINTENANCE PROTEIN MBAA"/>
    <property type="match status" value="1"/>
</dbReference>
<dbReference type="CDD" id="cd01948">
    <property type="entry name" value="EAL"/>
    <property type="match status" value="1"/>
</dbReference>
<dbReference type="InterPro" id="IPR000700">
    <property type="entry name" value="PAS-assoc_C"/>
</dbReference>
<dbReference type="InterPro" id="IPR029787">
    <property type="entry name" value="Nucleotide_cyclase"/>
</dbReference>
<dbReference type="InterPro" id="IPR052155">
    <property type="entry name" value="Biofilm_reg_signaling"/>
</dbReference>
<sequence length="887" mass="96020">MDTQPDLLPSIPYVVVRDETVIEYAADIERELGVDPAPVIGPLAALGQRLDDVSYADVIAGRAELRVRLGARLADRPVRLRRLASDGDRTWIEVRSLADEFRLETLLRRSNFGHMLLSPRVELLWSITSNDLADVFPGDDPMNWVELMDPDDMESLGRAIAEVGADPNLRRSVTHRLNADRTYTITDTVESAVHDPDLRGVLVRSRLEEGADVVDGDTASAYAGVTVSDHMPIGVIVASDQGRVLHRNAAAGSYVGARTGQLVVPNGDEPGLFEGLGADHVAKFASVFAAATAGIAGHCTLVSPTDHRRWLRLSVSPAAASTVVITIEDHTELAETERALRASNRLLEALDAHSEDLVLVFDAVGSSHYVSSAVARHLGDGVEIHSLDDLLPFVHPTDRHTVDELWRRIRSEPSSSSSTEFRLTGGDESASRWHHITITNLIDDPDVGGVVVTMRDVHERHLVERELRFKATHDALTTLPDRAALLSRLEALLRKGEHDGWRTAIVFCDVDRFKLINDSAGHRVGDRVLTEVANRLRGALRSSDFVGRFGGDEFVVVAPNVVDDEHALALAQRIFDAVVGPVREEGVDVDVTLSMGVAVSDQDCATAAGLLHRSDLAMYESKRTGRARITLYHPELDLGGDGAGALRADLRAAIDGEQFSIHYQPIVSLVDGLESGYESLARWEHPEHGLVGAGRFIAVAESAGMTTALGDELIKLACRNARGALRGNGSFVSINLSSAQLSHRDAAATLLDQVLLNGVDPSSIVIELTEAAFAQGPTVQANLEMFRAAGVRIFLDDFGVGYSSLSHLHHFPVDGIKIDTSIINPTVDVDLVRLIVGVARTLGIRTVAEGVERQEQLDVVRAEGVDYAQGYLLGRPSPAPSAIARID</sequence>